<dbReference type="PROSITE" id="PS52016">
    <property type="entry name" value="TONB_DEPENDENT_REC_3"/>
    <property type="match status" value="1"/>
</dbReference>
<reference evidence="14" key="1">
    <citation type="submission" date="2021-03" db="EMBL/GenBank/DDBJ databases">
        <title>Assistant Professor.</title>
        <authorList>
            <person name="Huq M.A."/>
        </authorList>
    </citation>
    <scope>NUCLEOTIDE SEQUENCE [LARGE SCALE GENOMIC DNA]</scope>
    <source>
        <strain evidence="14">MAH-28</strain>
    </source>
</reference>
<evidence type="ECO:0000256" key="1">
    <source>
        <dbReference type="ARBA" id="ARBA00004571"/>
    </source>
</evidence>
<dbReference type="Pfam" id="PF00593">
    <property type="entry name" value="TonB_dep_Rec_b-barrel"/>
    <property type="match status" value="1"/>
</dbReference>
<feature type="chain" id="PRO_5045048969" evidence="10">
    <location>
        <begin position="18"/>
        <end position="1077"/>
    </location>
</feature>
<dbReference type="SUPFAM" id="SSF56935">
    <property type="entry name" value="Porins"/>
    <property type="match status" value="1"/>
</dbReference>
<protein>
    <submittedName>
        <fullName evidence="13">SusC/RagA family TonB-linked outer membrane protein</fullName>
    </submittedName>
</protein>
<sequence>MKLTMFLLTFAFLQIHANGVAQSVTLSGKNMPLKDVFSAIRKQTGYVVFGKKEYLAEAKPVTLSVYNTPLKNVLEFALKDQQLVFEISDSLKTIVLSRKPETAQRLPFTMEGMVINTRNRLSLPAATIQVKDRPGGTITDAGGRFKLSGLEEKDQLVVSSLGFHSVTLPVERLSAMATGQVIALPNVIVRRMGESFLFEMFPADSPLDEIVIQGYGTVKKRDMIGTISRVTSKEIGNMPVSNIMSALQGAVPGLEISNPSGTPGAAPVVRLRGINTMNDVNKSVAALVLIDGVAVTDFSYLSPADVESVEVLKDASATAIYGSRGAAGVILITTKRGKMKAGPGRLSFQAYTSITNPTHTAGMLSSEQYTMLRREGFANDNVAITPNNAADLFLDDHVNTNWAKTLYKNAIAQDYQLNFTGGSDKINYFLSGGYRNEDAIVRGNWYQRRINTRMGLDAKVNERLSIGGGFGFSNLKSRDYPGSIASTIYYALPLLPADSAGAPNIKAYPSPAFNPNRMLTAYTLNNSSQFLGNFYFNYNIWDQLYLRTDVSYQQTNGNSTFFSPTTSVQFSTSPTSGYPFAAYGYTNSGRFTVEPQLNYHFSTGRHDVKLLAGATLINGVAKSTSFNVTGFANDLLPTLESATTMSSKTYSEVPYKFASAFGRAVYNYNGKYLLEGVFRRDGSSRFGPNYKYGNFWSAGAGWVFSQEPFLKNIARNGFFGKLKVTYGIAGSDGITDFGYLAYSNTGNYGDNVATYVNNLANPYLQWEETSKLDVGLELSFFNNRLNVSADYFSHRSDNTLFSQVLSVVTGFTSISANLDGIVTNKGLELSLSGEPVRAGSFRWNSQLNLSTLRNKLVSLPGLNSLSPVYRYQFRVGEPLALVWGLRYLGVDPATGLASFEDKDKSNTIASYTDDMQVLGKSIPDFYGGWNNTFTWKNLELFLQTQFVSGVLKSYTTYTSFIGDAYNLPLDALNRWQKPNDVTNVPRAAAPGSAAAINNAKLISSSYAFSDASYIRLKNITLSYTFPALARQRISNLRVFVTGYNLLTITDYKGNDPESGPTYVPVTKMYTAGVNITL</sequence>
<accession>A0ABS3Y7X3</accession>
<evidence type="ECO:0000259" key="11">
    <source>
        <dbReference type="Pfam" id="PF00593"/>
    </source>
</evidence>
<dbReference type="InterPro" id="IPR008969">
    <property type="entry name" value="CarboxyPept-like_regulatory"/>
</dbReference>
<dbReference type="Gene3D" id="2.40.170.20">
    <property type="entry name" value="TonB-dependent receptor, beta-barrel domain"/>
    <property type="match status" value="1"/>
</dbReference>
<feature type="domain" description="TonB-dependent receptor plug" evidence="12">
    <location>
        <begin position="219"/>
        <end position="329"/>
    </location>
</feature>
<keyword evidence="2 8" id="KW-0813">Transport</keyword>
<evidence type="ECO:0000259" key="12">
    <source>
        <dbReference type="Pfam" id="PF07715"/>
    </source>
</evidence>
<dbReference type="InterPro" id="IPR023996">
    <property type="entry name" value="TonB-dep_OMP_SusC/RagA"/>
</dbReference>
<evidence type="ECO:0000256" key="5">
    <source>
        <dbReference type="ARBA" id="ARBA00023077"/>
    </source>
</evidence>
<keyword evidence="14" id="KW-1185">Reference proteome</keyword>
<dbReference type="InterPro" id="IPR000531">
    <property type="entry name" value="Beta-barrel_TonB"/>
</dbReference>
<dbReference type="NCBIfam" id="TIGR04056">
    <property type="entry name" value="OMP_RagA_SusC"/>
    <property type="match status" value="1"/>
</dbReference>
<dbReference type="RefSeq" id="WP_209142343.1">
    <property type="nucleotide sequence ID" value="NZ_JAGHKP010000001.1"/>
</dbReference>
<keyword evidence="5 9" id="KW-0798">TonB box</keyword>
<dbReference type="EMBL" id="JAGHKP010000001">
    <property type="protein sequence ID" value="MBO9150770.1"/>
    <property type="molecule type" value="Genomic_DNA"/>
</dbReference>
<gene>
    <name evidence="13" type="ORF">J7I43_01010</name>
</gene>
<dbReference type="InterPro" id="IPR036942">
    <property type="entry name" value="Beta-barrel_TonB_sf"/>
</dbReference>
<evidence type="ECO:0000256" key="8">
    <source>
        <dbReference type="PROSITE-ProRule" id="PRU01360"/>
    </source>
</evidence>
<dbReference type="InterPro" id="IPR037066">
    <property type="entry name" value="Plug_dom_sf"/>
</dbReference>
<keyword evidence="4 8" id="KW-0812">Transmembrane</keyword>
<keyword evidence="7 8" id="KW-0998">Cell outer membrane</keyword>
<dbReference type="InterPro" id="IPR039426">
    <property type="entry name" value="TonB-dep_rcpt-like"/>
</dbReference>
<evidence type="ECO:0000256" key="4">
    <source>
        <dbReference type="ARBA" id="ARBA00022692"/>
    </source>
</evidence>
<dbReference type="Gene3D" id="2.170.130.10">
    <property type="entry name" value="TonB-dependent receptor, plug domain"/>
    <property type="match status" value="1"/>
</dbReference>
<keyword evidence="10" id="KW-0732">Signal</keyword>
<dbReference type="SUPFAM" id="SSF49464">
    <property type="entry name" value="Carboxypeptidase regulatory domain-like"/>
    <property type="match status" value="1"/>
</dbReference>
<comment type="similarity">
    <text evidence="8 9">Belongs to the TonB-dependent receptor family.</text>
</comment>
<keyword evidence="6 8" id="KW-0472">Membrane</keyword>
<evidence type="ECO:0000313" key="13">
    <source>
        <dbReference type="EMBL" id="MBO9150770.1"/>
    </source>
</evidence>
<proteinExistence type="inferred from homology"/>
<feature type="signal peptide" evidence="10">
    <location>
        <begin position="1"/>
        <end position="17"/>
    </location>
</feature>
<evidence type="ECO:0000313" key="14">
    <source>
        <dbReference type="Proteomes" id="UP000679126"/>
    </source>
</evidence>
<dbReference type="InterPro" id="IPR023997">
    <property type="entry name" value="TonB-dep_OMP_SusC/RagA_CS"/>
</dbReference>
<evidence type="ECO:0000256" key="6">
    <source>
        <dbReference type="ARBA" id="ARBA00023136"/>
    </source>
</evidence>
<evidence type="ECO:0000256" key="2">
    <source>
        <dbReference type="ARBA" id="ARBA00022448"/>
    </source>
</evidence>
<evidence type="ECO:0000256" key="7">
    <source>
        <dbReference type="ARBA" id="ARBA00023237"/>
    </source>
</evidence>
<evidence type="ECO:0000256" key="10">
    <source>
        <dbReference type="SAM" id="SignalP"/>
    </source>
</evidence>
<dbReference type="Pfam" id="PF07715">
    <property type="entry name" value="Plug"/>
    <property type="match status" value="1"/>
</dbReference>
<dbReference type="NCBIfam" id="TIGR04057">
    <property type="entry name" value="SusC_RagA_signa"/>
    <property type="match status" value="1"/>
</dbReference>
<organism evidence="13 14">
    <name type="scientific">Chitinophaga chungangae</name>
    <dbReference type="NCBI Taxonomy" id="2821488"/>
    <lineage>
        <taxon>Bacteria</taxon>
        <taxon>Pseudomonadati</taxon>
        <taxon>Bacteroidota</taxon>
        <taxon>Chitinophagia</taxon>
        <taxon>Chitinophagales</taxon>
        <taxon>Chitinophagaceae</taxon>
        <taxon>Chitinophaga</taxon>
    </lineage>
</organism>
<evidence type="ECO:0000256" key="3">
    <source>
        <dbReference type="ARBA" id="ARBA00022452"/>
    </source>
</evidence>
<name>A0ABS3Y7X3_9BACT</name>
<dbReference type="Pfam" id="PF13715">
    <property type="entry name" value="CarbopepD_reg_2"/>
    <property type="match status" value="1"/>
</dbReference>
<comment type="subcellular location">
    <subcellularLocation>
        <location evidence="1 8">Cell outer membrane</location>
        <topology evidence="1 8">Multi-pass membrane protein</topology>
    </subcellularLocation>
</comment>
<dbReference type="Proteomes" id="UP000679126">
    <property type="component" value="Unassembled WGS sequence"/>
</dbReference>
<evidence type="ECO:0000256" key="9">
    <source>
        <dbReference type="RuleBase" id="RU003357"/>
    </source>
</evidence>
<dbReference type="InterPro" id="IPR012910">
    <property type="entry name" value="Plug_dom"/>
</dbReference>
<comment type="caution">
    <text evidence="13">The sequence shown here is derived from an EMBL/GenBank/DDBJ whole genome shotgun (WGS) entry which is preliminary data.</text>
</comment>
<keyword evidence="3 8" id="KW-1134">Transmembrane beta strand</keyword>
<feature type="domain" description="TonB-dependent receptor-like beta-barrel" evidence="11">
    <location>
        <begin position="509"/>
        <end position="1045"/>
    </location>
</feature>